<evidence type="ECO:0000256" key="5">
    <source>
        <dbReference type="ARBA" id="ARBA00011996"/>
    </source>
</evidence>
<keyword evidence="7" id="KW-0808">Transferase</keyword>
<keyword evidence="12" id="KW-0460">Magnesium</keyword>
<protein>
    <recommendedName>
        <fullName evidence="6">Phosphoenolpyruvate synthase</fullName>
        <ecNumber evidence="5">2.7.9.2</ecNumber>
    </recommendedName>
    <alternativeName>
        <fullName evidence="13">Pyruvate, water dikinase</fullName>
    </alternativeName>
</protein>
<evidence type="ECO:0000256" key="13">
    <source>
        <dbReference type="ARBA" id="ARBA00033470"/>
    </source>
</evidence>
<dbReference type="Gene3D" id="3.30.1490.20">
    <property type="entry name" value="ATP-grasp fold, A domain"/>
    <property type="match status" value="1"/>
</dbReference>
<gene>
    <name evidence="16" type="ORF">GCM10023200_44460</name>
</gene>
<dbReference type="RefSeq" id="WP_345420486.1">
    <property type="nucleotide sequence ID" value="NZ_BAABHO010000043.1"/>
</dbReference>
<dbReference type="InterPro" id="IPR002192">
    <property type="entry name" value="PPDK_AMP/ATP-bd"/>
</dbReference>
<evidence type="ECO:0000256" key="4">
    <source>
        <dbReference type="ARBA" id="ARBA00007837"/>
    </source>
</evidence>
<evidence type="ECO:0000313" key="17">
    <source>
        <dbReference type="Proteomes" id="UP001500928"/>
    </source>
</evidence>
<evidence type="ECO:0000256" key="12">
    <source>
        <dbReference type="ARBA" id="ARBA00022842"/>
    </source>
</evidence>
<comment type="caution">
    <text evidence="16">The sequence shown here is derived from an EMBL/GenBank/DDBJ whole genome shotgun (WGS) entry which is preliminary data.</text>
</comment>
<evidence type="ECO:0000256" key="7">
    <source>
        <dbReference type="ARBA" id="ARBA00022679"/>
    </source>
</evidence>
<evidence type="ECO:0000256" key="8">
    <source>
        <dbReference type="ARBA" id="ARBA00022723"/>
    </source>
</evidence>
<evidence type="ECO:0000256" key="14">
    <source>
        <dbReference type="ARBA" id="ARBA00047700"/>
    </source>
</evidence>
<evidence type="ECO:0000256" key="10">
    <source>
        <dbReference type="ARBA" id="ARBA00022777"/>
    </source>
</evidence>
<keyword evidence="11" id="KW-0067">ATP-binding</keyword>
<evidence type="ECO:0000256" key="3">
    <source>
        <dbReference type="ARBA" id="ARBA00004742"/>
    </source>
</evidence>
<dbReference type="InterPro" id="IPR006319">
    <property type="entry name" value="PEP_synth"/>
</dbReference>
<keyword evidence="9" id="KW-0547">Nucleotide-binding</keyword>
<comment type="pathway">
    <text evidence="3">Carbohydrate biosynthesis; gluconeogenesis.</text>
</comment>
<feature type="domain" description="Pyruvate phosphate dikinase AMP/ATP-binding" evidence="15">
    <location>
        <begin position="33"/>
        <end position="346"/>
    </location>
</feature>
<dbReference type="Proteomes" id="UP001500928">
    <property type="component" value="Unassembled WGS sequence"/>
</dbReference>
<sequence>MTADTGDGPTVHSCDDVVWIDEVEPARAIAAGGSKMGRLAELLRAGVEVPRGFAVTVNAYARHCRESGLDDRIDAVIGRLGDAPSDAEVEAASAEIREMFRATPVGEHLTGRLTEAYEELCLRAVDVNVPVAVRSSATGEDAADASFAGIFDTYLGVSGIERVLDAVRNCWGSLFTARALAYRLRKGISHHAMPIAVGVIELIHARSSGVAFSVHPVTGKSDRIVIETNWGWGEAVVQGVVDPDHVEVGKADGRVLKYDVAHKRVVSAFDFAVGAVTEIDMPAKLAHRQVLDEEQITAIASAVRSIEDHYGHPVDVEWVISRHRRAGDPVCIVQTRPVTVTAPPEEAAPAAYDPVALAQKYLFSGKPIPGR</sequence>
<evidence type="ECO:0000256" key="6">
    <source>
        <dbReference type="ARBA" id="ARBA00021623"/>
    </source>
</evidence>
<comment type="cofactor">
    <cofactor evidence="1">
        <name>Mg(2+)</name>
        <dbReference type="ChEBI" id="CHEBI:18420"/>
    </cofactor>
</comment>
<evidence type="ECO:0000256" key="2">
    <source>
        <dbReference type="ARBA" id="ARBA00002988"/>
    </source>
</evidence>
<keyword evidence="8" id="KW-0479">Metal-binding</keyword>
<keyword evidence="10" id="KW-0418">Kinase</keyword>
<evidence type="ECO:0000256" key="11">
    <source>
        <dbReference type="ARBA" id="ARBA00022840"/>
    </source>
</evidence>
<dbReference type="SUPFAM" id="SSF56059">
    <property type="entry name" value="Glutathione synthetase ATP-binding domain-like"/>
    <property type="match status" value="1"/>
</dbReference>
<keyword evidence="17" id="KW-1185">Reference proteome</keyword>
<dbReference type="Pfam" id="PF01326">
    <property type="entry name" value="PPDK_N"/>
    <property type="match status" value="1"/>
</dbReference>
<dbReference type="EC" id="2.7.9.2" evidence="5"/>
<evidence type="ECO:0000256" key="1">
    <source>
        <dbReference type="ARBA" id="ARBA00001946"/>
    </source>
</evidence>
<proteinExistence type="inferred from homology"/>
<evidence type="ECO:0000313" key="16">
    <source>
        <dbReference type="EMBL" id="GAA4802411.1"/>
    </source>
</evidence>
<comment type="function">
    <text evidence="2">Catalyzes the phosphorylation of pyruvate to phosphoenolpyruvate.</text>
</comment>
<dbReference type="PANTHER" id="PTHR43030">
    <property type="entry name" value="PHOSPHOENOLPYRUVATE SYNTHASE"/>
    <property type="match status" value="1"/>
</dbReference>
<accession>A0ABP9BZ37</accession>
<dbReference type="EMBL" id="BAABHO010000043">
    <property type="protein sequence ID" value="GAA4802411.1"/>
    <property type="molecule type" value="Genomic_DNA"/>
</dbReference>
<evidence type="ECO:0000256" key="9">
    <source>
        <dbReference type="ARBA" id="ARBA00022741"/>
    </source>
</evidence>
<comment type="catalytic activity">
    <reaction evidence="14">
        <text>pyruvate + ATP + H2O = phosphoenolpyruvate + AMP + phosphate + 2 H(+)</text>
        <dbReference type="Rhea" id="RHEA:11364"/>
        <dbReference type="ChEBI" id="CHEBI:15361"/>
        <dbReference type="ChEBI" id="CHEBI:15377"/>
        <dbReference type="ChEBI" id="CHEBI:15378"/>
        <dbReference type="ChEBI" id="CHEBI:30616"/>
        <dbReference type="ChEBI" id="CHEBI:43474"/>
        <dbReference type="ChEBI" id="CHEBI:58702"/>
        <dbReference type="ChEBI" id="CHEBI:456215"/>
        <dbReference type="EC" id="2.7.9.2"/>
    </reaction>
</comment>
<name>A0ABP9BZ37_9PSEU</name>
<organism evidence="16 17">
    <name type="scientific">Actinomycetospora chlora</name>
    <dbReference type="NCBI Taxonomy" id="663608"/>
    <lineage>
        <taxon>Bacteria</taxon>
        <taxon>Bacillati</taxon>
        <taxon>Actinomycetota</taxon>
        <taxon>Actinomycetes</taxon>
        <taxon>Pseudonocardiales</taxon>
        <taxon>Pseudonocardiaceae</taxon>
        <taxon>Actinomycetospora</taxon>
    </lineage>
</organism>
<dbReference type="Gene3D" id="3.30.470.20">
    <property type="entry name" value="ATP-grasp fold, B domain"/>
    <property type="match status" value="1"/>
</dbReference>
<dbReference type="InterPro" id="IPR013815">
    <property type="entry name" value="ATP_grasp_subdomain_1"/>
</dbReference>
<dbReference type="PANTHER" id="PTHR43030:SF1">
    <property type="entry name" value="PHOSPHOENOLPYRUVATE SYNTHASE"/>
    <property type="match status" value="1"/>
</dbReference>
<reference evidence="17" key="1">
    <citation type="journal article" date="2019" name="Int. J. Syst. Evol. Microbiol.">
        <title>The Global Catalogue of Microorganisms (GCM) 10K type strain sequencing project: providing services to taxonomists for standard genome sequencing and annotation.</title>
        <authorList>
            <consortium name="The Broad Institute Genomics Platform"/>
            <consortium name="The Broad Institute Genome Sequencing Center for Infectious Disease"/>
            <person name="Wu L."/>
            <person name="Ma J."/>
        </authorList>
    </citation>
    <scope>NUCLEOTIDE SEQUENCE [LARGE SCALE GENOMIC DNA]</scope>
    <source>
        <strain evidence="17">JCM 17979</strain>
    </source>
</reference>
<comment type="similarity">
    <text evidence="4">Belongs to the PEP-utilizing enzyme family.</text>
</comment>
<evidence type="ECO:0000259" key="15">
    <source>
        <dbReference type="Pfam" id="PF01326"/>
    </source>
</evidence>